<evidence type="ECO:0000313" key="1">
    <source>
        <dbReference type="EMBL" id="GAM12185.1"/>
    </source>
</evidence>
<comment type="caution">
    <text evidence="1">The sequence shown here is derived from an EMBL/GenBank/DDBJ whole genome shotgun (WGS) entry which is preliminary data.</text>
</comment>
<accession>A0A0A8WWZ9</accession>
<sequence length="52" mass="6019">MSVKELNEPLVLKPGSKKGILQNDNDLNSAELEQVAYWQPKRIGEVIFNYWD</sequence>
<keyword evidence="2" id="KW-1185">Reference proteome</keyword>
<evidence type="ECO:0000313" key="2">
    <source>
        <dbReference type="Proteomes" id="UP000031014"/>
    </source>
</evidence>
<organism evidence="1 2">
    <name type="scientific">Mesobacillus selenatarsenatis (strain DSM 18680 / JCM 14380 / FERM P-15431 / SF-1)</name>
    <dbReference type="NCBI Taxonomy" id="1321606"/>
    <lineage>
        <taxon>Bacteria</taxon>
        <taxon>Bacillati</taxon>
        <taxon>Bacillota</taxon>
        <taxon>Bacilli</taxon>
        <taxon>Bacillales</taxon>
        <taxon>Bacillaceae</taxon>
        <taxon>Mesobacillus</taxon>
    </lineage>
</organism>
<name>A0A0A8WWZ9_MESS1</name>
<proteinExistence type="predicted"/>
<gene>
    <name evidence="1" type="ORF">SAMD00020551_0315</name>
</gene>
<dbReference type="Proteomes" id="UP000031014">
    <property type="component" value="Unassembled WGS sequence"/>
</dbReference>
<protein>
    <submittedName>
        <fullName evidence="1">Uncharacterized protein</fullName>
    </submittedName>
</protein>
<dbReference type="EMBL" id="BASE01000008">
    <property type="protein sequence ID" value="GAM12185.1"/>
    <property type="molecule type" value="Genomic_DNA"/>
</dbReference>
<dbReference type="AlphaFoldDB" id="A0A0A8WWZ9"/>
<reference evidence="1 2" key="1">
    <citation type="submission" date="2013-06" db="EMBL/GenBank/DDBJ databases">
        <title>Whole genome shotgun sequence of Bacillus selenatarsenatis SF-1.</title>
        <authorList>
            <person name="Kuroda M."/>
            <person name="Sei K."/>
            <person name="Yamashita M."/>
            <person name="Ike M."/>
        </authorList>
    </citation>
    <scope>NUCLEOTIDE SEQUENCE [LARGE SCALE GENOMIC DNA]</scope>
    <source>
        <strain evidence="1 2">SF-1</strain>
    </source>
</reference>